<keyword evidence="4" id="KW-1185">Reference proteome</keyword>
<evidence type="ECO:0000256" key="1">
    <source>
        <dbReference type="SAM" id="MobiDB-lite"/>
    </source>
</evidence>
<dbReference type="PANTHER" id="PTHR22948:SF29">
    <property type="entry name" value="FI02030P-RELATED"/>
    <property type="match status" value="1"/>
</dbReference>
<dbReference type="Gene3D" id="2.40.50.90">
    <property type="match status" value="5"/>
</dbReference>
<feature type="region of interest" description="Disordered" evidence="1">
    <location>
        <begin position="2289"/>
        <end position="2363"/>
    </location>
</feature>
<feature type="compositionally biased region" description="Low complexity" evidence="1">
    <location>
        <begin position="797"/>
        <end position="806"/>
    </location>
</feature>
<dbReference type="PROSITE" id="PS50304">
    <property type="entry name" value="TUDOR"/>
    <property type="match status" value="9"/>
</dbReference>
<organism evidence="3 4">
    <name type="scientific">Bemisia tabaci</name>
    <name type="common">Sweetpotato whitefly</name>
    <name type="synonym">Aleurodes tabaci</name>
    <dbReference type="NCBI Taxonomy" id="7038"/>
    <lineage>
        <taxon>Eukaryota</taxon>
        <taxon>Metazoa</taxon>
        <taxon>Ecdysozoa</taxon>
        <taxon>Arthropoda</taxon>
        <taxon>Hexapoda</taxon>
        <taxon>Insecta</taxon>
        <taxon>Pterygota</taxon>
        <taxon>Neoptera</taxon>
        <taxon>Paraneoptera</taxon>
        <taxon>Hemiptera</taxon>
        <taxon>Sternorrhyncha</taxon>
        <taxon>Aleyrodoidea</taxon>
        <taxon>Aleyrodidae</taxon>
        <taxon>Aleyrodinae</taxon>
        <taxon>Bemisia</taxon>
    </lineage>
</organism>
<dbReference type="GO" id="GO:0005737">
    <property type="term" value="C:cytoplasm"/>
    <property type="evidence" value="ECO:0007669"/>
    <property type="project" value="UniProtKB-ARBA"/>
</dbReference>
<feature type="domain" description="Tudor" evidence="2">
    <location>
        <begin position="968"/>
        <end position="1026"/>
    </location>
</feature>
<sequence>MIKELYFTHVETLGGLLLAWGQCDKAMSEQLENNIKQVAHLLEQNVITNPVGQLTNAKLCLMKLKNNEYYRVKILSLNKLELRLVSVFLVDYGNTFEVRLESLRLIDTDDAMYPFITSVPHMASLFYIAEVQAPGHMGHAGVWPPPTLDFLRQTLTSKVFKCDIIDARIVKNLIHIYIEGNVPITISKVLIERDMAQHIAIPIQEALIQALSHSQQTLLAGSAPVIKPQASAIMPNMNTAPVVAPIPPVAAMPNAIISPPLVPPPAQPMPIFRRTAPAITVSQFTSVKLPPGSRHAVYISHVEEGVFAFAVQLKGDADDVLPDLMLEINQNYKPAPVEGVLMPGTLCLARYTSDKLICRAVITDVMGDKVKVYYVDFGNWEYLPPSEVFSIPPKYLTQKVMASKFSLAGVKDDPDWKLKAIKDYFQEYADQKEFIMDVIANETSSLTQYCNLYYEGQNVRDILKAQIERIVPFAYRDPPNLTVGSLSDVIVTFVESPMRFFIQLTNFKKDLDTVMSAIDSFCNSARGASGMINPDDASLNLPCCAFFDQDQKWYRAQILDNSDTSALIVRYVDFGNEETVPLNSLRRIEKRLVTEFCVQAIECCLKGFESVATTPEDEVIVHFEATTLEQPFKMKVIGALSTKTILVDLFNSQNQSISSMMKNYKPEAEELPVPPVTVKTEPVQNHEEWNNAQNSTEQKAASNEDNWRKPRNEDNWRNNGSGDRKFGGGFNSRGQDNDRFDRDGGFKGRREGGFQRNEERPSRNQSDWSGQDGGFKGHNRDGGFKSQTDRGFHNKNDNSNSDDWSSGQKQSSSNHTDWSGGQSSNKDTDWSGDRPKSSSSGDRPSFQDRGDSGFGGRPKRFDGERKFGGDRHFNDKKSDDGFEGKPWKSRDDFSSRPFKPTREPGFPAGSTFKRDAWDVGAENEVQVSWSVTPSEFYVQLLSTHSSFRAMMQAIPQEYRKREKAEPSSLNVGDCVIARSDEDRALYRAQIKESSFGTLKVEFVDYGNCGTADEKFIWNISSDHCELPCQAFTCSLNGIAPADESGEWPKDFKSKFDKLFEADKYLCTVVSHDEEKNLYHVNLLNLTDNTDVAQKLIEEGVAVSTLQQPASLESEDPVDLSLLLNQTHWAHMCAVVCKSQFFVHLEKSKIDSIQAAVDTYMASYLNNETAKLAESKIRHGEYCIASPDGESWYRAQITDLNGTTGVIVTFIDYGDTADVARDSLYTIYDDLLISPGQAIECCLPDDADVDTEKLENYMENEDTAIIIRILSLNETNKLSVKVFDRNGQDLFSRTEEKISPYCSLPVCRQREKVYVTHAENTETEKGNFIVLQYASYADALGEFLDTIHEYAESAEQLEEPMLELVCVAKSPADEQWYRARLVTMDPEILVEYLDYGNSEVVPLENLRKIDSSLAYPPLFAVSPVYLPISSFDASELLTTYADTEFIANFKFSDGKWFANLETADGVYVSRSFVESGKAKELDPSPYAQPPSTLAKWQKTEGESSVICTYVDDVNKFYIQLASECDELEELQSNLQQDILKMMPLIGKSSSIFAAKYVADDTWYRAEFSSDESVRFIDYGNEDAIDEIKKLPAKYLSNPFSVACTLPVTPFKGTEWSEEVIEKFRSLVVEAEELLGEVISVEGNVATVRLSINGKEVSNMLIEENLAAAKPLEVTVSHINSLQDFYAQVDLPASDKMVEKLANAESWNAVDDLTEGIIVAAKFNEDDLFYRAKILRATEDSTQVFFIDYGNLADVTEIKELPDDLKTIEPLAAHCCLDFSPTVIAPETVEKFMEFSSFGETLFKLKLISGNLKMGLAKVELILDDKSVTRQLLEFNAQNIEVTARMSFVNSLSSFYIQHISNDGLLEKVTTSLETGSELEQASEVTEGLLYAVKFEDDGLYYRAKGLPDSSVFFIDYGNTATSSDLRILPEEILNIPPLAKHCTLHIPAGVELPESSLDLLYSFLEGTELQIKYLSFEDPRCVMININGQSIVDQMLQTTSKSTETAQTNDEIEAIEAPAKKNAWFSAMEADEINDSIEIIEAVELSDAIAASEAIELSNAIAASEAIELSNAIAASKVVEAAEVTDVITAGEAHEFNETSHPIVHINSPNDFYIHKDFDGLDTIRKILDDNSLLQSIPLEDIAVGALVAAKFVDDGAWYRSEVLSKDETSPGFCVLFIDYGNQSVATEFAVIPEAISEVAPLALKYAIQPPRSCDEWPSSVNERFVEIVEDNGYECEILGDENSGFIDLKCGGIVISQELLKLLDSESGAVDTANIVVKTEKDDDMVLEETSFEPSNEFEAEEADVSTIHEATESPESPEENEKGLKFEKNNYMSEEFSEGENSPSSCKAGESFGEPNAAENNELSSSGIEYSAASSFELKKEDDTSCDGAGDLIVKQNEVESSLLENAGIESSPASHSEFKENDSVDITDIEEKIDALNLEVNDGKPAENDVEFLKETIKSNEVIDLRESPAKADSNVEDIDDCDRDYAADVNHSPCLELSESRLEEAIQNGNLEFSELAIKEELVYEDPPASKLETSESFEFDESIVSLSSANNTVIEFNGSSLSENMTPIKRTEDKIVAGSISRGDMSEPPVPKILHEEKIVAGAISGLDLDSLENESDPSTVDESVPKPETELNSVSRNSNEFDNGTTSAVYHEPIPLDEKICVQSIKGSEVSSENTEAPKSVPIIPLDEKSLPAHFQVGVDSD</sequence>
<evidence type="ECO:0000259" key="2">
    <source>
        <dbReference type="PROSITE" id="PS50304"/>
    </source>
</evidence>
<feature type="domain" description="Tudor" evidence="2">
    <location>
        <begin position="1358"/>
        <end position="1415"/>
    </location>
</feature>
<feature type="compositionally biased region" description="Basic and acidic residues" evidence="1">
    <location>
        <begin position="2320"/>
        <end position="2329"/>
    </location>
</feature>
<feature type="compositionally biased region" description="Polar residues" evidence="1">
    <location>
        <begin position="2635"/>
        <end position="2653"/>
    </location>
</feature>
<feature type="region of interest" description="Disordered" evidence="1">
    <location>
        <begin position="688"/>
        <end position="910"/>
    </location>
</feature>
<feature type="domain" description="Tudor" evidence="2">
    <location>
        <begin position="2140"/>
        <end position="2200"/>
    </location>
</feature>
<dbReference type="Proteomes" id="UP001152759">
    <property type="component" value="Chromosome 2"/>
</dbReference>
<dbReference type="EMBL" id="OU963863">
    <property type="protein sequence ID" value="CAH0384418.1"/>
    <property type="molecule type" value="Genomic_DNA"/>
</dbReference>
<dbReference type="InterPro" id="IPR035437">
    <property type="entry name" value="SNase_OB-fold_sf"/>
</dbReference>
<feature type="domain" description="Tudor" evidence="2">
    <location>
        <begin position="1175"/>
        <end position="1233"/>
    </location>
</feature>
<feature type="compositionally biased region" description="Polar residues" evidence="1">
    <location>
        <begin position="690"/>
        <end position="704"/>
    </location>
</feature>
<dbReference type="Gene3D" id="2.30.30.140">
    <property type="match status" value="10"/>
</dbReference>
<dbReference type="FunFam" id="2.30.30.140:FF:000018">
    <property type="entry name" value="Serine/threonine-protein kinase 31"/>
    <property type="match status" value="1"/>
</dbReference>
<feature type="compositionally biased region" description="Basic and acidic residues" evidence="1">
    <location>
        <begin position="826"/>
        <end position="836"/>
    </location>
</feature>
<dbReference type="Pfam" id="PF00567">
    <property type="entry name" value="TUDOR"/>
    <property type="match status" value="10"/>
</dbReference>
<dbReference type="InterPro" id="IPR002999">
    <property type="entry name" value="Tudor"/>
</dbReference>
<dbReference type="KEGG" id="btab:109043564"/>
<feature type="domain" description="Tudor" evidence="2">
    <location>
        <begin position="53"/>
        <end position="113"/>
    </location>
</feature>
<dbReference type="SMART" id="SM00333">
    <property type="entry name" value="TUDOR"/>
    <property type="match status" value="10"/>
</dbReference>
<feature type="domain" description="Tudor" evidence="2">
    <location>
        <begin position="536"/>
        <end position="595"/>
    </location>
</feature>
<dbReference type="CDD" id="cd20379">
    <property type="entry name" value="Tudor_dTUD-like"/>
    <property type="match status" value="2"/>
</dbReference>
<feature type="region of interest" description="Disordered" evidence="1">
    <location>
        <begin position="2613"/>
        <end position="2655"/>
    </location>
</feature>
<feature type="compositionally biased region" description="Acidic residues" evidence="1">
    <location>
        <begin position="2289"/>
        <end position="2304"/>
    </location>
</feature>
<feature type="compositionally biased region" description="Basic and acidic residues" evidence="1">
    <location>
        <begin position="705"/>
        <end position="726"/>
    </location>
</feature>
<feature type="domain" description="Tudor" evidence="2">
    <location>
        <begin position="340"/>
        <end position="398"/>
    </location>
</feature>
<gene>
    <name evidence="3" type="ORF">BEMITA_LOCUS3745</name>
</gene>
<proteinExistence type="predicted"/>
<feature type="compositionally biased region" description="Basic and acidic residues" evidence="1">
    <location>
        <begin position="859"/>
        <end position="894"/>
    </location>
</feature>
<evidence type="ECO:0000313" key="3">
    <source>
        <dbReference type="EMBL" id="CAH0384418.1"/>
    </source>
</evidence>
<name>A0A9P0A6W9_BEMTA</name>
<feature type="region of interest" description="Disordered" evidence="1">
    <location>
        <begin position="2405"/>
        <end position="2425"/>
    </location>
</feature>
<feature type="domain" description="Tudor" evidence="2">
    <location>
        <begin position="1710"/>
        <end position="1768"/>
    </location>
</feature>
<feature type="compositionally biased region" description="Basic and acidic residues" evidence="1">
    <location>
        <begin position="778"/>
        <end position="796"/>
    </location>
</feature>
<dbReference type="PANTHER" id="PTHR22948">
    <property type="entry name" value="TUDOR DOMAIN CONTAINING PROTEIN"/>
    <property type="match status" value="1"/>
</dbReference>
<evidence type="ECO:0000313" key="4">
    <source>
        <dbReference type="Proteomes" id="UP001152759"/>
    </source>
</evidence>
<reference evidence="3" key="1">
    <citation type="submission" date="2021-12" db="EMBL/GenBank/DDBJ databases">
        <authorList>
            <person name="King R."/>
        </authorList>
    </citation>
    <scope>NUCLEOTIDE SEQUENCE</scope>
</reference>
<feature type="compositionally biased region" description="Polar residues" evidence="1">
    <location>
        <begin position="807"/>
        <end position="825"/>
    </location>
</feature>
<dbReference type="SUPFAM" id="SSF63748">
    <property type="entry name" value="Tudor/PWWP/MBT"/>
    <property type="match status" value="10"/>
</dbReference>
<accession>A0A9P0A6W9</accession>
<feature type="domain" description="Tudor" evidence="2">
    <location>
        <begin position="1882"/>
        <end position="1936"/>
    </location>
</feature>
<dbReference type="InterPro" id="IPR050621">
    <property type="entry name" value="Tudor_domain_containing"/>
</dbReference>
<feature type="compositionally biased region" description="Basic and acidic residues" evidence="1">
    <location>
        <begin position="735"/>
        <end position="762"/>
    </location>
</feature>
<protein>
    <recommendedName>
        <fullName evidence="2">Tudor domain-containing protein</fullName>
    </recommendedName>
</protein>